<dbReference type="AlphaFoldDB" id="A0A834EQ35"/>
<feature type="region of interest" description="Disordered" evidence="1">
    <location>
        <begin position="1"/>
        <end position="24"/>
    </location>
</feature>
<dbReference type="Proteomes" id="UP000664940">
    <property type="component" value="Unassembled WGS sequence"/>
</dbReference>
<evidence type="ECO:0000256" key="1">
    <source>
        <dbReference type="SAM" id="MobiDB-lite"/>
    </source>
</evidence>
<comment type="caution">
    <text evidence="2">The sequence shown here is derived from an EMBL/GenBank/DDBJ whole genome shotgun (WGS) entry which is preliminary data.</text>
</comment>
<accession>A0A834EQ35</accession>
<organism evidence="2 3">
    <name type="scientific">Phyllostomus discolor</name>
    <name type="common">pale spear-nosed bat</name>
    <dbReference type="NCBI Taxonomy" id="89673"/>
    <lineage>
        <taxon>Eukaryota</taxon>
        <taxon>Metazoa</taxon>
        <taxon>Chordata</taxon>
        <taxon>Craniata</taxon>
        <taxon>Vertebrata</taxon>
        <taxon>Euteleostomi</taxon>
        <taxon>Mammalia</taxon>
        <taxon>Eutheria</taxon>
        <taxon>Laurasiatheria</taxon>
        <taxon>Chiroptera</taxon>
        <taxon>Yangochiroptera</taxon>
        <taxon>Phyllostomidae</taxon>
        <taxon>Phyllostominae</taxon>
        <taxon>Phyllostomus</taxon>
    </lineage>
</organism>
<name>A0A834EQ35_9CHIR</name>
<evidence type="ECO:0000313" key="2">
    <source>
        <dbReference type="EMBL" id="KAF6125471.1"/>
    </source>
</evidence>
<sequence length="127" mass="13642">MGRVLPQIRTAGSGDLKTPEPLPAPCPPSICTSTRLGVRALFQDAPGHASWRPSLLPGLWVGVHSPWAIPSQSNWPICAFKQQALPWSCSTPISRGGSSDSPLPGAPRQTREHWAWGLHTPSPRADP</sequence>
<protein>
    <submittedName>
        <fullName evidence="2">Uncharacterized protein</fullName>
    </submittedName>
</protein>
<proteinExistence type="predicted"/>
<reference evidence="2 3" key="1">
    <citation type="journal article" date="2020" name="Nature">
        <title>Six reference-quality genomes reveal evolution of bat adaptations.</title>
        <authorList>
            <person name="Jebb D."/>
            <person name="Huang Z."/>
            <person name="Pippel M."/>
            <person name="Hughes G.M."/>
            <person name="Lavrichenko K."/>
            <person name="Devanna P."/>
            <person name="Winkler S."/>
            <person name="Jermiin L.S."/>
            <person name="Skirmuntt E.C."/>
            <person name="Katzourakis A."/>
            <person name="Burkitt-Gray L."/>
            <person name="Ray D.A."/>
            <person name="Sullivan K.A.M."/>
            <person name="Roscito J.G."/>
            <person name="Kirilenko B.M."/>
            <person name="Davalos L.M."/>
            <person name="Corthals A.P."/>
            <person name="Power M.L."/>
            <person name="Jones G."/>
            <person name="Ransome R.D."/>
            <person name="Dechmann D.K.N."/>
            <person name="Locatelli A.G."/>
            <person name="Puechmaille S.J."/>
            <person name="Fedrigo O."/>
            <person name="Jarvis E.D."/>
            <person name="Hiller M."/>
            <person name="Vernes S.C."/>
            <person name="Myers E.W."/>
            <person name="Teeling E.C."/>
        </authorList>
    </citation>
    <scope>NUCLEOTIDE SEQUENCE [LARGE SCALE GENOMIC DNA]</scope>
    <source>
        <strain evidence="2">Bat1K_MPI-CBG_1</strain>
    </source>
</reference>
<evidence type="ECO:0000313" key="3">
    <source>
        <dbReference type="Proteomes" id="UP000664940"/>
    </source>
</evidence>
<feature type="region of interest" description="Disordered" evidence="1">
    <location>
        <begin position="91"/>
        <end position="127"/>
    </location>
</feature>
<dbReference type="EMBL" id="JABVXQ010000002">
    <property type="protein sequence ID" value="KAF6125471.1"/>
    <property type="molecule type" value="Genomic_DNA"/>
</dbReference>
<feature type="compositionally biased region" description="Polar residues" evidence="1">
    <location>
        <begin position="91"/>
        <end position="101"/>
    </location>
</feature>
<gene>
    <name evidence="2" type="ORF">HJG60_009912</name>
</gene>